<feature type="compositionally biased region" description="Basic and acidic residues" evidence="1">
    <location>
        <begin position="37"/>
        <end position="46"/>
    </location>
</feature>
<proteinExistence type="predicted"/>
<reference evidence="2" key="1">
    <citation type="journal article" date="2014" name="Genome Biol. Evol.">
        <title>Gene Loss Rather Than Gene Gain Is Associated with a Host Jump from Monocots to Dicots in the Smut Fungus Melanopsichium pennsylvanicum.</title>
        <authorList>
            <person name="Sharma R."/>
            <person name="Mishra B."/>
            <person name="Runge F."/>
            <person name="Thines M."/>
        </authorList>
    </citation>
    <scope>NUCLEOTIDE SEQUENCE</scope>
    <source>
        <strain evidence="2">4</strain>
    </source>
</reference>
<organism evidence="2">
    <name type="scientific">Melanopsichium pennsylvanicum 4</name>
    <dbReference type="NCBI Taxonomy" id="1398559"/>
    <lineage>
        <taxon>Eukaryota</taxon>
        <taxon>Fungi</taxon>
        <taxon>Dikarya</taxon>
        <taxon>Basidiomycota</taxon>
        <taxon>Ustilaginomycotina</taxon>
        <taxon>Ustilaginomycetes</taxon>
        <taxon>Ustilaginales</taxon>
        <taxon>Ustilaginaceae</taxon>
        <taxon>Melanopsichium</taxon>
    </lineage>
</organism>
<protein>
    <submittedName>
        <fullName evidence="2">Uncharacterized protein</fullName>
    </submittedName>
</protein>
<dbReference type="EMBL" id="HG529612">
    <property type="protein sequence ID" value="CDI54405.1"/>
    <property type="molecule type" value="Genomic_DNA"/>
</dbReference>
<evidence type="ECO:0000256" key="1">
    <source>
        <dbReference type="SAM" id="MobiDB-lite"/>
    </source>
</evidence>
<feature type="region of interest" description="Disordered" evidence="1">
    <location>
        <begin position="26"/>
        <end position="46"/>
    </location>
</feature>
<name>A0A077QW58_9BASI</name>
<sequence length="85" mass="9714">MDRQDGLMLNSSAKRWYRENADQIRMEEGGEEDDGEMKEMDGESDKHDVEIMMRLFRLSKLELTALVFQRQQAASAQCQGGGSLN</sequence>
<dbReference type="AlphaFoldDB" id="A0A077QW58"/>
<accession>A0A077QW58</accession>
<evidence type="ECO:0000313" key="2">
    <source>
        <dbReference type="EMBL" id="CDI54405.1"/>
    </source>
</evidence>